<evidence type="ECO:0000256" key="9">
    <source>
        <dbReference type="RuleBase" id="RU003923"/>
    </source>
</evidence>
<evidence type="ECO:0000256" key="6">
    <source>
        <dbReference type="ARBA" id="ARBA00022692"/>
    </source>
</evidence>
<evidence type="ECO:0000256" key="4">
    <source>
        <dbReference type="ARBA" id="ARBA00022475"/>
    </source>
</evidence>
<dbReference type="OrthoDB" id="9805682at2"/>
<dbReference type="GO" id="GO:0009306">
    <property type="term" value="P:protein secretion"/>
    <property type="evidence" value="ECO:0007669"/>
    <property type="project" value="InterPro"/>
</dbReference>
<comment type="subcellular location">
    <subcellularLocation>
        <location evidence="1">Cell inner membrane</location>
        <topology evidence="1">Multi-pass membrane protein</topology>
    </subcellularLocation>
    <subcellularLocation>
        <location evidence="9">Cell membrane</location>
        <topology evidence="9">Multi-pass membrane protein</topology>
    </subcellularLocation>
</comment>
<protein>
    <submittedName>
        <fullName evidence="12">Type II secretory pathway, component PulF</fullName>
    </submittedName>
</protein>
<keyword evidence="7 10" id="KW-1133">Transmembrane helix</keyword>
<keyword evidence="5" id="KW-0997">Cell inner membrane</keyword>
<accession>A0A174ABT8</accession>
<evidence type="ECO:0000256" key="5">
    <source>
        <dbReference type="ARBA" id="ARBA00022519"/>
    </source>
</evidence>
<dbReference type="InterPro" id="IPR018076">
    <property type="entry name" value="T2SS_GspF_dom"/>
</dbReference>
<dbReference type="PANTHER" id="PTHR30012:SF0">
    <property type="entry name" value="TYPE II SECRETION SYSTEM PROTEIN F-RELATED"/>
    <property type="match status" value="1"/>
</dbReference>
<feature type="domain" description="Type II secretion system protein GspF" evidence="11">
    <location>
        <begin position="270"/>
        <end position="392"/>
    </location>
</feature>
<dbReference type="PRINTS" id="PR00812">
    <property type="entry name" value="BCTERIALGSPF"/>
</dbReference>
<dbReference type="PROSITE" id="PS00874">
    <property type="entry name" value="T2SP_F"/>
    <property type="match status" value="1"/>
</dbReference>
<evidence type="ECO:0000256" key="8">
    <source>
        <dbReference type="ARBA" id="ARBA00023136"/>
    </source>
</evidence>
<feature type="transmembrane region" description="Helical" evidence="10">
    <location>
        <begin position="373"/>
        <end position="394"/>
    </location>
</feature>
<feature type="transmembrane region" description="Helical" evidence="10">
    <location>
        <begin position="167"/>
        <end position="188"/>
    </location>
</feature>
<dbReference type="InterPro" id="IPR003004">
    <property type="entry name" value="GspF/PilC"/>
</dbReference>
<dbReference type="AlphaFoldDB" id="A0A174ABT8"/>
<evidence type="ECO:0000256" key="10">
    <source>
        <dbReference type="SAM" id="Phobius"/>
    </source>
</evidence>
<keyword evidence="8 10" id="KW-0472">Membrane</keyword>
<evidence type="ECO:0000256" key="7">
    <source>
        <dbReference type="ARBA" id="ARBA00022989"/>
    </source>
</evidence>
<evidence type="ECO:0000259" key="11">
    <source>
        <dbReference type="Pfam" id="PF00482"/>
    </source>
</evidence>
<reference evidence="12 13" key="1">
    <citation type="submission" date="2015-09" db="EMBL/GenBank/DDBJ databases">
        <authorList>
            <consortium name="Pathogen Informatics"/>
        </authorList>
    </citation>
    <scope>NUCLEOTIDE SEQUENCE [LARGE SCALE GENOMIC DNA]</scope>
    <source>
        <strain evidence="12 13">2789STDY5834855</strain>
    </source>
</reference>
<dbReference type="FunFam" id="1.20.81.30:FF:000001">
    <property type="entry name" value="Type II secretion system protein F"/>
    <property type="match status" value="2"/>
</dbReference>
<dbReference type="InterPro" id="IPR042094">
    <property type="entry name" value="T2SS_GspF_sf"/>
</dbReference>
<evidence type="ECO:0000256" key="2">
    <source>
        <dbReference type="ARBA" id="ARBA00005745"/>
    </source>
</evidence>
<keyword evidence="3 9" id="KW-0813">Transport</keyword>
<name>A0A174ABT8_9CLOT</name>
<evidence type="ECO:0000256" key="3">
    <source>
        <dbReference type="ARBA" id="ARBA00022448"/>
    </source>
</evidence>
<evidence type="ECO:0000313" key="13">
    <source>
        <dbReference type="Proteomes" id="UP000095558"/>
    </source>
</evidence>
<organism evidence="12 13">
    <name type="scientific">Clostridium disporicum</name>
    <dbReference type="NCBI Taxonomy" id="84024"/>
    <lineage>
        <taxon>Bacteria</taxon>
        <taxon>Bacillati</taxon>
        <taxon>Bacillota</taxon>
        <taxon>Clostridia</taxon>
        <taxon>Eubacteriales</taxon>
        <taxon>Clostridiaceae</taxon>
        <taxon>Clostridium</taxon>
    </lineage>
</organism>
<dbReference type="PANTHER" id="PTHR30012">
    <property type="entry name" value="GENERAL SECRETION PATHWAY PROTEIN"/>
    <property type="match status" value="1"/>
</dbReference>
<dbReference type="Gene3D" id="1.20.81.30">
    <property type="entry name" value="Type II secretion system (T2SS), domain F"/>
    <property type="match status" value="2"/>
</dbReference>
<proteinExistence type="inferred from homology"/>
<dbReference type="GO" id="GO:0005886">
    <property type="term" value="C:plasma membrane"/>
    <property type="evidence" value="ECO:0007669"/>
    <property type="project" value="UniProtKB-SubCell"/>
</dbReference>
<keyword evidence="6 9" id="KW-0812">Transmembrane</keyword>
<evidence type="ECO:0000313" key="12">
    <source>
        <dbReference type="EMBL" id="CUN85339.1"/>
    </source>
</evidence>
<dbReference type="EMBL" id="CYZV01000007">
    <property type="protein sequence ID" value="CUN85339.1"/>
    <property type="molecule type" value="Genomic_DNA"/>
</dbReference>
<dbReference type="InterPro" id="IPR001992">
    <property type="entry name" value="T2SS_GspF/T4SS_PilC_CS"/>
</dbReference>
<feature type="domain" description="Type II secretion system protein GspF" evidence="11">
    <location>
        <begin position="68"/>
        <end position="189"/>
    </location>
</feature>
<comment type="similarity">
    <text evidence="2 9">Belongs to the GSP F family.</text>
</comment>
<gene>
    <name evidence="12" type="primary">epsF_2</name>
    <name evidence="12" type="ORF">ERS852470_00869</name>
</gene>
<dbReference type="GeneID" id="83012256"/>
<sequence>MPVFLYEGKSLDGSTVKGMIDLETQDDVKEMLRSKGIFPISVRENNKGATLEFNIKKGIPFDHLAILCRQFYFTLSAGVPMLRAIGMIKDQIEHKRLRKILDNVHEEVQKGSALSEVFRKHKDIPFMLTAMVEVGEATGNIDQVMEEMADYYDKQHRQKKKIDAALTYPKFLLVFAICIVMGLVSFVVPTFVDSILSAGQELPIPTKIVIAISDFINSNFLLLVLIVIAIIVVKKLFIDTNYPIQYQIDKFLVTDKYLGKITQQIFTARFARTFAMLVKGGMNIIESLSIAGNAVDNKFIKEAIDESTKLITTGAGIGDTLESRRIFPKMLTQMMKVGEDTGSLDDILKKTAEYYEIEADFALQKLTALIEPIMIVFLAIVVGFVVISIAMPMFQVMGAV</sequence>
<dbReference type="Proteomes" id="UP000095558">
    <property type="component" value="Unassembled WGS sequence"/>
</dbReference>
<keyword evidence="4" id="KW-1003">Cell membrane</keyword>
<feature type="transmembrane region" description="Helical" evidence="10">
    <location>
        <begin position="208"/>
        <end position="233"/>
    </location>
</feature>
<dbReference type="RefSeq" id="WP_042399203.1">
    <property type="nucleotide sequence ID" value="NZ_CYZV01000007.1"/>
</dbReference>
<evidence type="ECO:0000256" key="1">
    <source>
        <dbReference type="ARBA" id="ARBA00004429"/>
    </source>
</evidence>
<dbReference type="Pfam" id="PF00482">
    <property type="entry name" value="T2SSF"/>
    <property type="match status" value="2"/>
</dbReference>